<protein>
    <submittedName>
        <fullName evidence="2">Type II toxin-antitoxin system VapC family toxin</fullName>
    </submittedName>
</protein>
<organism evidence="2 3">
    <name type="scientific">Dyadobacter sediminis</name>
    <dbReference type="NCBI Taxonomy" id="1493691"/>
    <lineage>
        <taxon>Bacteria</taxon>
        <taxon>Pseudomonadati</taxon>
        <taxon>Bacteroidota</taxon>
        <taxon>Cytophagia</taxon>
        <taxon>Cytophagales</taxon>
        <taxon>Spirosomataceae</taxon>
        <taxon>Dyadobacter</taxon>
    </lineage>
</organism>
<dbReference type="InterPro" id="IPR052919">
    <property type="entry name" value="TA_system_RNase"/>
</dbReference>
<dbReference type="CDD" id="cd09872">
    <property type="entry name" value="PIN_Sll0205-like"/>
    <property type="match status" value="1"/>
</dbReference>
<dbReference type="Proteomes" id="UP000309788">
    <property type="component" value="Unassembled WGS sequence"/>
</dbReference>
<evidence type="ECO:0000313" key="2">
    <source>
        <dbReference type="EMBL" id="TLU91775.1"/>
    </source>
</evidence>
<accession>A0A5R9KAH7</accession>
<reference evidence="2 3" key="1">
    <citation type="submission" date="2019-05" db="EMBL/GenBank/DDBJ databases">
        <authorList>
            <person name="Qu J.-H."/>
        </authorList>
    </citation>
    <scope>NUCLEOTIDE SEQUENCE [LARGE SCALE GENOMIC DNA]</scope>
    <source>
        <strain evidence="2 3">Z12</strain>
    </source>
</reference>
<dbReference type="Pfam" id="PF01850">
    <property type="entry name" value="PIN"/>
    <property type="match status" value="1"/>
</dbReference>
<keyword evidence="3" id="KW-1185">Reference proteome</keyword>
<dbReference type="InterPro" id="IPR029060">
    <property type="entry name" value="PIN-like_dom_sf"/>
</dbReference>
<name>A0A5R9KAH7_9BACT</name>
<dbReference type="RefSeq" id="WP_138281884.1">
    <property type="nucleotide sequence ID" value="NZ_BMGE01000003.1"/>
</dbReference>
<evidence type="ECO:0000259" key="1">
    <source>
        <dbReference type="Pfam" id="PF01850"/>
    </source>
</evidence>
<dbReference type="InterPro" id="IPR002716">
    <property type="entry name" value="PIN_dom"/>
</dbReference>
<dbReference type="OrthoDB" id="9798990at2"/>
<sequence>MNYLLDTHILIWHSDDNQKLSDKVLSIFNSAYTDLYVSHATFWEMTIKKGLGKLDLSVSVSKFYEAVIENSFCELFFNRDHYEILENLPLFHSDPFDRMIIAQAITENLTIITQDKKFRLYQQLVPILWN</sequence>
<dbReference type="Gene3D" id="3.40.50.1010">
    <property type="entry name" value="5'-nuclease"/>
    <property type="match status" value="1"/>
</dbReference>
<comment type="caution">
    <text evidence="2">The sequence shown here is derived from an EMBL/GenBank/DDBJ whole genome shotgun (WGS) entry which is preliminary data.</text>
</comment>
<feature type="domain" description="PIN" evidence="1">
    <location>
        <begin position="3"/>
        <end position="120"/>
    </location>
</feature>
<dbReference type="SUPFAM" id="SSF88723">
    <property type="entry name" value="PIN domain-like"/>
    <property type="match status" value="1"/>
</dbReference>
<dbReference type="PANTHER" id="PTHR36173:SF2">
    <property type="entry name" value="RIBONUCLEASE VAPC16"/>
    <property type="match status" value="1"/>
</dbReference>
<evidence type="ECO:0000313" key="3">
    <source>
        <dbReference type="Proteomes" id="UP000309788"/>
    </source>
</evidence>
<dbReference type="AlphaFoldDB" id="A0A5R9KAH7"/>
<dbReference type="EMBL" id="VCEI01000025">
    <property type="protein sequence ID" value="TLU91775.1"/>
    <property type="molecule type" value="Genomic_DNA"/>
</dbReference>
<gene>
    <name evidence="2" type="ORF">FEM55_13415</name>
</gene>
<dbReference type="PANTHER" id="PTHR36173">
    <property type="entry name" value="RIBONUCLEASE VAPC16-RELATED"/>
    <property type="match status" value="1"/>
</dbReference>
<proteinExistence type="predicted"/>
<dbReference type="InterPro" id="IPR041705">
    <property type="entry name" value="PIN_Sll0205"/>
</dbReference>